<evidence type="ECO:0000259" key="6">
    <source>
        <dbReference type="PROSITE" id="PS50887"/>
    </source>
</evidence>
<dbReference type="Gene3D" id="2.130.10.10">
    <property type="entry name" value="YVTN repeat-like/Quinoprotein amine dehydrogenase"/>
    <property type="match status" value="3"/>
</dbReference>
<dbReference type="SMART" id="SM00267">
    <property type="entry name" value="GGDEF"/>
    <property type="match status" value="1"/>
</dbReference>
<dbReference type="PANTHER" id="PTHR45138:SF9">
    <property type="entry name" value="DIGUANYLATE CYCLASE DGCM-RELATED"/>
    <property type="match status" value="1"/>
</dbReference>
<accession>A0A432WQB9</accession>
<keyword evidence="5" id="KW-1133">Transmembrane helix</keyword>
<dbReference type="Pfam" id="PF00990">
    <property type="entry name" value="GGDEF"/>
    <property type="match status" value="1"/>
</dbReference>
<evidence type="ECO:0000256" key="4">
    <source>
        <dbReference type="SAM" id="Coils"/>
    </source>
</evidence>
<dbReference type="Proteomes" id="UP000286934">
    <property type="component" value="Unassembled WGS sequence"/>
</dbReference>
<dbReference type="EC" id="2.7.7.65" evidence="2"/>
<dbReference type="Pfam" id="PF07494">
    <property type="entry name" value="Reg_prop"/>
    <property type="match status" value="1"/>
</dbReference>
<evidence type="ECO:0000313" key="7">
    <source>
        <dbReference type="EMBL" id="RUO35961.1"/>
    </source>
</evidence>
<feature type="transmembrane region" description="Helical" evidence="5">
    <location>
        <begin position="789"/>
        <end position="810"/>
    </location>
</feature>
<dbReference type="AlphaFoldDB" id="A0A432WQB9"/>
<dbReference type="InterPro" id="IPR013783">
    <property type="entry name" value="Ig-like_fold"/>
</dbReference>
<sequence length="1011" mass="114579">MISVARFLIATCLVFAFVIPSAWAQHHSFERFADELGGRQSSVYDIFRDSRGFLWFAGDTDGLLRYDGYQLTRWAGSENNDLGRVSYSAVMMTQNDELWAAAWGSGLLFWQHEENQFQVFNTDNSALPDNRVQTIFEDSQGRIWAGTLNGLVMVDDHQLSALNASNPLHQERIWGIAELDEHLWFATTSGLYRTNEDGTEWQQFLPFPERYGNNRINEIRTVRVVDNRIWVGIDSGVFEFEPHAKQFTQVQFPSNHASETKPRVNTLYPQGNNKIWAGAENGLYLVDANSLEYLAAPDGSFVRATDVDIRRVATDTSGTLWLGARDQGILRSNPLTSDFQLTAEHAPEPIRSLLQRTISAVHVEPNNDVWFGIPNGVARRQATDQTWQHWLFPADDVSRRVEAIETDDTGRTWVATNASLYFIDEDTNSLTEATEILQALGIQSTAVTKIFQDSSRRLWFGFWGRGLAYFDIGASEERLQVGWHFTALNDLRGDLVYDLVEQEGKGLWLVTRFSGLWYKADERETWIPFQQIAEEENWQGRLPSDGMLCLFLHKNNELWVCSENGLLKLDLDAKKIKHYSRSDGLPSDRVLGLTRAPGVGGENAERLWMTTSRGISLYERDREQFLNFGANDGLTASEFLRAAVDATSSGRVYAGTVRGALEFEPDNLNVSRARPNVGLSRLWVDDEDITGRLHFIQPSLHLARDHRSVVIQYSVLDFKGASANAGRYRLLGLNDEWSEWSELRQLTFTTLPPGEYVLEIEGRNSLGIVGDEPLQLNIVVDRPWWASPWVWVFGGILIVVLLALIAQLRFAALARLNRRLDNQVKERTQELETLAQKLREQSQTDYLTKLPNRRGFTAKFETVISHAKRHNKPLTLVMFDVDHFKSFNDQHGHEAGDQVLFAVSKLAKESLREQDIVGRWGGEEFAILLPDTPLTGALKVCESLRSALEAMVVQYKGENLNVTATFGVYEGKAADGSIDKWMQFADSALYQGKELGRNRITAYDPEYKVKP</sequence>
<organism evidence="7 8">
    <name type="scientific">Aliidiomarina shirensis</name>
    <dbReference type="NCBI Taxonomy" id="1048642"/>
    <lineage>
        <taxon>Bacteria</taxon>
        <taxon>Pseudomonadati</taxon>
        <taxon>Pseudomonadota</taxon>
        <taxon>Gammaproteobacteria</taxon>
        <taxon>Alteromonadales</taxon>
        <taxon>Idiomarinaceae</taxon>
        <taxon>Aliidiomarina</taxon>
    </lineage>
</organism>
<keyword evidence="4" id="KW-0175">Coiled coil</keyword>
<dbReference type="PROSITE" id="PS50887">
    <property type="entry name" value="GGDEF"/>
    <property type="match status" value="1"/>
</dbReference>
<evidence type="ECO:0000256" key="1">
    <source>
        <dbReference type="ARBA" id="ARBA00001946"/>
    </source>
</evidence>
<dbReference type="InterPro" id="IPR050469">
    <property type="entry name" value="Diguanylate_Cyclase"/>
</dbReference>
<dbReference type="EMBL" id="PIPP01000005">
    <property type="protein sequence ID" value="RUO35961.1"/>
    <property type="molecule type" value="Genomic_DNA"/>
</dbReference>
<dbReference type="InterPro" id="IPR015943">
    <property type="entry name" value="WD40/YVTN_repeat-like_dom_sf"/>
</dbReference>
<dbReference type="GO" id="GO:0052621">
    <property type="term" value="F:diguanylate cyclase activity"/>
    <property type="evidence" value="ECO:0007669"/>
    <property type="project" value="UniProtKB-EC"/>
</dbReference>
<proteinExistence type="predicted"/>
<gene>
    <name evidence="7" type="ORF">CWE13_10480</name>
</gene>
<keyword evidence="5" id="KW-0812">Transmembrane</keyword>
<dbReference type="CDD" id="cd01949">
    <property type="entry name" value="GGDEF"/>
    <property type="match status" value="1"/>
</dbReference>
<keyword evidence="8" id="KW-1185">Reference proteome</keyword>
<dbReference type="InterPro" id="IPR043128">
    <property type="entry name" value="Rev_trsase/Diguanyl_cyclase"/>
</dbReference>
<dbReference type="PANTHER" id="PTHR45138">
    <property type="entry name" value="REGULATORY COMPONENTS OF SENSORY TRANSDUCTION SYSTEM"/>
    <property type="match status" value="1"/>
</dbReference>
<dbReference type="InterPro" id="IPR029787">
    <property type="entry name" value="Nucleotide_cyclase"/>
</dbReference>
<protein>
    <recommendedName>
        <fullName evidence="2">diguanylate cyclase</fullName>
        <ecNumber evidence="2">2.7.7.65</ecNumber>
    </recommendedName>
</protein>
<dbReference type="NCBIfam" id="TIGR00254">
    <property type="entry name" value="GGDEF"/>
    <property type="match status" value="1"/>
</dbReference>
<feature type="coiled-coil region" evidence="4">
    <location>
        <begin position="813"/>
        <end position="844"/>
    </location>
</feature>
<evidence type="ECO:0000256" key="3">
    <source>
        <dbReference type="ARBA" id="ARBA00034247"/>
    </source>
</evidence>
<dbReference type="FunFam" id="3.30.70.270:FF:000001">
    <property type="entry name" value="Diguanylate cyclase domain protein"/>
    <property type="match status" value="1"/>
</dbReference>
<dbReference type="Gene3D" id="2.60.40.10">
    <property type="entry name" value="Immunoglobulins"/>
    <property type="match status" value="1"/>
</dbReference>
<dbReference type="Pfam" id="PF07495">
    <property type="entry name" value="Y_Y_Y"/>
    <property type="match status" value="1"/>
</dbReference>
<dbReference type="Gene3D" id="3.30.70.270">
    <property type="match status" value="1"/>
</dbReference>
<dbReference type="InterPro" id="IPR011110">
    <property type="entry name" value="Reg_prop"/>
</dbReference>
<evidence type="ECO:0000313" key="8">
    <source>
        <dbReference type="Proteomes" id="UP000286934"/>
    </source>
</evidence>
<dbReference type="InterPro" id="IPR011123">
    <property type="entry name" value="Y_Y_Y"/>
</dbReference>
<name>A0A432WQB9_9GAMM</name>
<dbReference type="RefSeq" id="WP_126808389.1">
    <property type="nucleotide sequence ID" value="NZ_PIPP01000005.1"/>
</dbReference>
<evidence type="ECO:0000256" key="5">
    <source>
        <dbReference type="SAM" id="Phobius"/>
    </source>
</evidence>
<dbReference type="OrthoDB" id="9772100at2"/>
<dbReference type="InterPro" id="IPR000160">
    <property type="entry name" value="GGDEF_dom"/>
</dbReference>
<comment type="catalytic activity">
    <reaction evidence="3">
        <text>2 GTP = 3',3'-c-di-GMP + 2 diphosphate</text>
        <dbReference type="Rhea" id="RHEA:24898"/>
        <dbReference type="ChEBI" id="CHEBI:33019"/>
        <dbReference type="ChEBI" id="CHEBI:37565"/>
        <dbReference type="ChEBI" id="CHEBI:58805"/>
        <dbReference type="EC" id="2.7.7.65"/>
    </reaction>
</comment>
<evidence type="ECO:0000256" key="2">
    <source>
        <dbReference type="ARBA" id="ARBA00012528"/>
    </source>
</evidence>
<reference evidence="8" key="1">
    <citation type="journal article" date="2018" name="Front. Microbiol.">
        <title>Genome-Based Analysis Reveals the Taxonomy and Diversity of the Family Idiomarinaceae.</title>
        <authorList>
            <person name="Liu Y."/>
            <person name="Lai Q."/>
            <person name="Shao Z."/>
        </authorList>
    </citation>
    <scope>NUCLEOTIDE SEQUENCE [LARGE SCALE GENOMIC DNA]</scope>
    <source>
        <strain evidence="8">AIS</strain>
    </source>
</reference>
<dbReference type="SUPFAM" id="SSF63829">
    <property type="entry name" value="Calcium-dependent phosphotriesterase"/>
    <property type="match status" value="2"/>
</dbReference>
<feature type="domain" description="GGDEF" evidence="6">
    <location>
        <begin position="872"/>
        <end position="1005"/>
    </location>
</feature>
<keyword evidence="5" id="KW-0472">Membrane</keyword>
<dbReference type="SUPFAM" id="SSF55073">
    <property type="entry name" value="Nucleotide cyclase"/>
    <property type="match status" value="1"/>
</dbReference>
<comment type="cofactor">
    <cofactor evidence="1">
        <name>Mg(2+)</name>
        <dbReference type="ChEBI" id="CHEBI:18420"/>
    </cofactor>
</comment>
<comment type="caution">
    <text evidence="7">The sequence shown here is derived from an EMBL/GenBank/DDBJ whole genome shotgun (WGS) entry which is preliminary data.</text>
</comment>